<reference evidence="1" key="1">
    <citation type="submission" date="2018-02" db="EMBL/GenBank/DDBJ databases">
        <title>Rhizophora mucronata_Transcriptome.</title>
        <authorList>
            <person name="Meera S.P."/>
            <person name="Sreeshan A."/>
            <person name="Augustine A."/>
        </authorList>
    </citation>
    <scope>NUCLEOTIDE SEQUENCE</scope>
    <source>
        <tissue evidence="1">Leaf</tissue>
    </source>
</reference>
<sequence length="50" mass="5700">MLPQMLRQKKQAYLVTINNCSVTKDFSIKIMGPANGTTTTFIFWSFNSLI</sequence>
<accession>A0A2P2MEA1</accession>
<dbReference type="EMBL" id="GGEC01048057">
    <property type="protein sequence ID" value="MBX28541.1"/>
    <property type="molecule type" value="Transcribed_RNA"/>
</dbReference>
<name>A0A2P2MEA1_RHIMU</name>
<protein>
    <submittedName>
        <fullName evidence="1">Uncharacterized protein</fullName>
    </submittedName>
</protein>
<evidence type="ECO:0000313" key="1">
    <source>
        <dbReference type="EMBL" id="MBX28541.1"/>
    </source>
</evidence>
<organism evidence="1">
    <name type="scientific">Rhizophora mucronata</name>
    <name type="common">Asiatic mangrove</name>
    <dbReference type="NCBI Taxonomy" id="61149"/>
    <lineage>
        <taxon>Eukaryota</taxon>
        <taxon>Viridiplantae</taxon>
        <taxon>Streptophyta</taxon>
        <taxon>Embryophyta</taxon>
        <taxon>Tracheophyta</taxon>
        <taxon>Spermatophyta</taxon>
        <taxon>Magnoliopsida</taxon>
        <taxon>eudicotyledons</taxon>
        <taxon>Gunneridae</taxon>
        <taxon>Pentapetalae</taxon>
        <taxon>rosids</taxon>
        <taxon>fabids</taxon>
        <taxon>Malpighiales</taxon>
        <taxon>Rhizophoraceae</taxon>
        <taxon>Rhizophora</taxon>
    </lineage>
</organism>
<proteinExistence type="predicted"/>
<dbReference type="AlphaFoldDB" id="A0A2P2MEA1"/>